<proteinExistence type="predicted"/>
<name>A0ACD3B258_9AGAR</name>
<gene>
    <name evidence="1" type="ORF">BDN72DRAFT_895098</name>
</gene>
<protein>
    <submittedName>
        <fullName evidence="1">Uncharacterized protein</fullName>
    </submittedName>
</protein>
<sequence length="337" mass="36623">MSNNLTDSNFSEAIVQWLKDNIYVGQAGSKTLPVVTLLKGVLSGDPRSGDTVIQVHSGLGVFEVETLYSTANNKLVDLAVYLVVPRFGRVALFTGQNVYLDDPKPIRVKIPDTTIEGTIKFFKSTPKQGDFSEVLINWDLTTPFTGRMVEDVGYSLFPVSTKSAFFADKLKRVRQSNDLRGNETQAETADYRLLSAFLEDFVEKNPVCEGPGLRVVIPAQYNANNSGQYSIDVYFLSIFELVGSILPGDLALSVVLYVSLPLIGRVQLTSLKGSLLDAGVTATIGVSGVAKGSATIYAKPVDGGNHALYADLYAEIIFVGTFSQNGIYLLTLPYVIH</sequence>
<reference evidence="1 2" key="1">
    <citation type="journal article" date="2019" name="Nat. Ecol. Evol.">
        <title>Megaphylogeny resolves global patterns of mushroom evolution.</title>
        <authorList>
            <person name="Varga T."/>
            <person name="Krizsan K."/>
            <person name="Foldi C."/>
            <person name="Dima B."/>
            <person name="Sanchez-Garcia M."/>
            <person name="Sanchez-Ramirez S."/>
            <person name="Szollosi G.J."/>
            <person name="Szarkandi J.G."/>
            <person name="Papp V."/>
            <person name="Albert L."/>
            <person name="Andreopoulos W."/>
            <person name="Angelini C."/>
            <person name="Antonin V."/>
            <person name="Barry K.W."/>
            <person name="Bougher N.L."/>
            <person name="Buchanan P."/>
            <person name="Buyck B."/>
            <person name="Bense V."/>
            <person name="Catcheside P."/>
            <person name="Chovatia M."/>
            <person name="Cooper J."/>
            <person name="Damon W."/>
            <person name="Desjardin D."/>
            <person name="Finy P."/>
            <person name="Geml J."/>
            <person name="Haridas S."/>
            <person name="Hughes K."/>
            <person name="Justo A."/>
            <person name="Karasinski D."/>
            <person name="Kautmanova I."/>
            <person name="Kiss B."/>
            <person name="Kocsube S."/>
            <person name="Kotiranta H."/>
            <person name="LaButti K.M."/>
            <person name="Lechner B.E."/>
            <person name="Liimatainen K."/>
            <person name="Lipzen A."/>
            <person name="Lukacs Z."/>
            <person name="Mihaltcheva S."/>
            <person name="Morgado L.N."/>
            <person name="Niskanen T."/>
            <person name="Noordeloos M.E."/>
            <person name="Ohm R.A."/>
            <person name="Ortiz-Santana B."/>
            <person name="Ovrebo C."/>
            <person name="Racz N."/>
            <person name="Riley R."/>
            <person name="Savchenko A."/>
            <person name="Shiryaev A."/>
            <person name="Soop K."/>
            <person name="Spirin V."/>
            <person name="Szebenyi C."/>
            <person name="Tomsovsky M."/>
            <person name="Tulloss R.E."/>
            <person name="Uehling J."/>
            <person name="Grigoriev I.V."/>
            <person name="Vagvolgyi C."/>
            <person name="Papp T."/>
            <person name="Martin F.M."/>
            <person name="Miettinen O."/>
            <person name="Hibbett D.S."/>
            <person name="Nagy L.G."/>
        </authorList>
    </citation>
    <scope>NUCLEOTIDE SEQUENCE [LARGE SCALE GENOMIC DNA]</scope>
    <source>
        <strain evidence="1 2">NL-1719</strain>
    </source>
</reference>
<evidence type="ECO:0000313" key="2">
    <source>
        <dbReference type="Proteomes" id="UP000308600"/>
    </source>
</evidence>
<evidence type="ECO:0000313" key="1">
    <source>
        <dbReference type="EMBL" id="TFK72118.1"/>
    </source>
</evidence>
<dbReference type="EMBL" id="ML208289">
    <property type="protein sequence ID" value="TFK72118.1"/>
    <property type="molecule type" value="Genomic_DNA"/>
</dbReference>
<organism evidence="1 2">
    <name type="scientific">Pluteus cervinus</name>
    <dbReference type="NCBI Taxonomy" id="181527"/>
    <lineage>
        <taxon>Eukaryota</taxon>
        <taxon>Fungi</taxon>
        <taxon>Dikarya</taxon>
        <taxon>Basidiomycota</taxon>
        <taxon>Agaricomycotina</taxon>
        <taxon>Agaricomycetes</taxon>
        <taxon>Agaricomycetidae</taxon>
        <taxon>Agaricales</taxon>
        <taxon>Pluteineae</taxon>
        <taxon>Pluteaceae</taxon>
        <taxon>Pluteus</taxon>
    </lineage>
</organism>
<dbReference type="Proteomes" id="UP000308600">
    <property type="component" value="Unassembled WGS sequence"/>
</dbReference>
<keyword evidence="2" id="KW-1185">Reference proteome</keyword>
<accession>A0ACD3B258</accession>